<dbReference type="InterPro" id="IPR036162">
    <property type="entry name" value="Resolvase-like_N_sf"/>
</dbReference>
<sequence>MRFFCYGRKSVFSDKSDSVDNQLRMCLDYCESKFHGQIDSWECFSDEDFTGANTDRPQLQLMFSRIRENAADALVVYQLDRLSRNVRDFSNMYAMLEEHGVMFISIKETIDTTTPIGRAMMFVTAVFAQMERETIAERVSDNMLGLARKGYWTGGNPPVGYIRKSIVEHGRKHVTIIPDPDGVDYVNRIFDTFISSNRSLQGMETQFKNSGIKTLSGKFFSSTQLYKILTMPFCVEATPEVYDYYANKGCIMDPDSPREKWDGSVGVMVYGRTTGKNKKHQLQPPEKWTVCLGHQEPFMKADKWLLVQSRFSEHKCIKDAKWPVPLMKGVLRCKCGSLMSVSRKKRVDGSCSSWYYCRKRMRQGVSYCDMGQTACDKLDSRLISIFRDIAADPKLINQYLQKTEDKPLRDPKAILSSITSCDGKIGRLTASLALAESSSISKYIIAEIKHLDSEKSRLQKELTDIEHESKRKMAREKDSLKAIAEISRLISGLDGFNDKERNEIVRSVVKTCTWDGVNLFITL</sequence>
<dbReference type="Gene3D" id="3.40.50.1390">
    <property type="entry name" value="Resolvase, N-terminal catalytic domain"/>
    <property type="match status" value="1"/>
</dbReference>
<evidence type="ECO:0000313" key="5">
    <source>
        <dbReference type="Proteomes" id="UP000481852"/>
    </source>
</evidence>
<proteinExistence type="predicted"/>
<comment type="caution">
    <text evidence="4">The sequence shown here is derived from an EMBL/GenBank/DDBJ whole genome shotgun (WGS) entry which is preliminary data.</text>
</comment>
<dbReference type="GO" id="GO:0003677">
    <property type="term" value="F:DNA binding"/>
    <property type="evidence" value="ECO:0007669"/>
    <property type="project" value="InterPro"/>
</dbReference>
<gene>
    <name evidence="4" type="ORF">FYJ35_11630</name>
</gene>
<dbReference type="GO" id="GO:0000150">
    <property type="term" value="F:DNA strand exchange activity"/>
    <property type="evidence" value="ECO:0007669"/>
    <property type="project" value="InterPro"/>
</dbReference>
<feature type="domain" description="Resolvase/invertase-type recombinase catalytic" evidence="2">
    <location>
        <begin position="2"/>
        <end position="150"/>
    </location>
</feature>
<dbReference type="RefSeq" id="WP_154526763.1">
    <property type="nucleotide sequence ID" value="NZ_VULZ01000014.1"/>
</dbReference>
<dbReference type="Gene3D" id="3.90.1750.20">
    <property type="entry name" value="Putative Large Serine Recombinase, Chain B, Domain 2"/>
    <property type="match status" value="1"/>
</dbReference>
<evidence type="ECO:0000259" key="3">
    <source>
        <dbReference type="PROSITE" id="PS51737"/>
    </source>
</evidence>
<evidence type="ECO:0000256" key="1">
    <source>
        <dbReference type="SAM" id="Coils"/>
    </source>
</evidence>
<evidence type="ECO:0008006" key="6">
    <source>
        <dbReference type="Google" id="ProtNLM"/>
    </source>
</evidence>
<dbReference type="CDD" id="cd03768">
    <property type="entry name" value="SR_ResInv"/>
    <property type="match status" value="1"/>
</dbReference>
<dbReference type="EMBL" id="VULZ01000014">
    <property type="protein sequence ID" value="MSS15673.1"/>
    <property type="molecule type" value="Genomic_DNA"/>
</dbReference>
<keyword evidence="5" id="KW-1185">Reference proteome</keyword>
<dbReference type="SUPFAM" id="SSF53041">
    <property type="entry name" value="Resolvase-like"/>
    <property type="match status" value="1"/>
</dbReference>
<dbReference type="PROSITE" id="PS51736">
    <property type="entry name" value="RECOMBINASES_3"/>
    <property type="match status" value="1"/>
</dbReference>
<dbReference type="Pfam" id="PF07508">
    <property type="entry name" value="Recombinase"/>
    <property type="match status" value="1"/>
</dbReference>
<dbReference type="AlphaFoldDB" id="A0A6L5X8C0"/>
<dbReference type="Proteomes" id="UP000481852">
    <property type="component" value="Unassembled WGS sequence"/>
</dbReference>
<name>A0A6L5X8C0_9FIRM</name>
<dbReference type="InterPro" id="IPR006119">
    <property type="entry name" value="Resolv_N"/>
</dbReference>
<keyword evidence="1" id="KW-0175">Coiled coil</keyword>
<reference evidence="4 5" key="1">
    <citation type="submission" date="2019-08" db="EMBL/GenBank/DDBJ databases">
        <title>In-depth cultivation of the pig gut microbiome towards novel bacterial diversity and tailored functional studies.</title>
        <authorList>
            <person name="Wylensek D."/>
            <person name="Hitch T.C.A."/>
            <person name="Clavel T."/>
        </authorList>
    </citation>
    <scope>NUCLEOTIDE SEQUENCE [LARGE SCALE GENOMIC DNA]</scope>
    <source>
        <strain evidence="4 5">Oil+RF-744-WCA-WT-11</strain>
    </source>
</reference>
<dbReference type="InterPro" id="IPR050639">
    <property type="entry name" value="SSR_resolvase"/>
</dbReference>
<evidence type="ECO:0000313" key="4">
    <source>
        <dbReference type="EMBL" id="MSS15673.1"/>
    </source>
</evidence>
<dbReference type="PANTHER" id="PTHR30461">
    <property type="entry name" value="DNA-INVERTASE FROM LAMBDOID PROPHAGE"/>
    <property type="match status" value="1"/>
</dbReference>
<organism evidence="4 5">
    <name type="scientific">Porcincola intestinalis</name>
    <dbReference type="NCBI Taxonomy" id="2606632"/>
    <lineage>
        <taxon>Bacteria</taxon>
        <taxon>Bacillati</taxon>
        <taxon>Bacillota</taxon>
        <taxon>Clostridia</taxon>
        <taxon>Lachnospirales</taxon>
        <taxon>Lachnospiraceae</taxon>
        <taxon>Porcincola</taxon>
    </lineage>
</organism>
<evidence type="ECO:0000259" key="2">
    <source>
        <dbReference type="PROSITE" id="PS51736"/>
    </source>
</evidence>
<dbReference type="InterPro" id="IPR038109">
    <property type="entry name" value="DNA_bind_recomb_sf"/>
</dbReference>
<protein>
    <recommendedName>
        <fullName evidence="6">Recombinase family protein</fullName>
    </recommendedName>
</protein>
<dbReference type="PROSITE" id="PS51737">
    <property type="entry name" value="RECOMBINASE_DNA_BIND"/>
    <property type="match status" value="1"/>
</dbReference>
<dbReference type="PANTHER" id="PTHR30461:SF23">
    <property type="entry name" value="DNA RECOMBINASE-RELATED"/>
    <property type="match status" value="1"/>
</dbReference>
<accession>A0A6L5X8C0</accession>
<dbReference type="SMART" id="SM00857">
    <property type="entry name" value="Resolvase"/>
    <property type="match status" value="1"/>
</dbReference>
<dbReference type="Pfam" id="PF00239">
    <property type="entry name" value="Resolvase"/>
    <property type="match status" value="1"/>
</dbReference>
<feature type="domain" description="Recombinase" evidence="3">
    <location>
        <begin position="158"/>
        <end position="311"/>
    </location>
</feature>
<dbReference type="InterPro" id="IPR011109">
    <property type="entry name" value="DNA_bind_recombinase_dom"/>
</dbReference>
<feature type="coiled-coil region" evidence="1">
    <location>
        <begin position="448"/>
        <end position="475"/>
    </location>
</feature>